<evidence type="ECO:0000313" key="3">
    <source>
        <dbReference type="Proteomes" id="UP000019376"/>
    </source>
</evidence>
<proteinExistence type="predicted"/>
<organism evidence="2 3">
    <name type="scientific">Penicillium oxalicum (strain 114-2 / CGMCC 5302)</name>
    <name type="common">Penicillium decumbens</name>
    <dbReference type="NCBI Taxonomy" id="933388"/>
    <lineage>
        <taxon>Eukaryota</taxon>
        <taxon>Fungi</taxon>
        <taxon>Dikarya</taxon>
        <taxon>Ascomycota</taxon>
        <taxon>Pezizomycotina</taxon>
        <taxon>Eurotiomycetes</taxon>
        <taxon>Eurotiomycetidae</taxon>
        <taxon>Eurotiales</taxon>
        <taxon>Aspergillaceae</taxon>
        <taxon>Penicillium</taxon>
    </lineage>
</organism>
<evidence type="ECO:0000313" key="2">
    <source>
        <dbReference type="EMBL" id="EPS28989.1"/>
    </source>
</evidence>
<sequence length="202" mass="22567">MYKSTARASRPEGTPSYHVGIKSISIATEPSWSTSNLLSETSVSRRNFDLCALGIYFSVESESGRQDPTLSHQRDDIMGSGILILSTDGEILAIAQVGCTVDQSGPENQEGEYRNRRPWTKEKKTKESLARPRKKWGKGKSNDFPTPHHQVHQLIITSLQLRMVHMDSQKLCLKQLIQSPSRVGICLCHAGVIFFSSRNIPQ</sequence>
<gene>
    <name evidence="2" type="ORF">PDE_03935</name>
</gene>
<dbReference type="AlphaFoldDB" id="S7ZFC2"/>
<evidence type="ECO:0000256" key="1">
    <source>
        <dbReference type="SAM" id="MobiDB-lite"/>
    </source>
</evidence>
<dbReference type="HOGENOM" id="CLU_1355045_0_0_1"/>
<feature type="compositionally biased region" description="Basic and acidic residues" evidence="1">
    <location>
        <begin position="111"/>
        <end position="130"/>
    </location>
</feature>
<protein>
    <submittedName>
        <fullName evidence="2">Uncharacterized protein</fullName>
    </submittedName>
</protein>
<accession>S7ZFC2</accession>
<reference evidence="2 3" key="1">
    <citation type="journal article" date="2013" name="PLoS ONE">
        <title>Genomic and secretomic analyses reveal unique features of the lignocellulolytic enzyme system of Penicillium decumbens.</title>
        <authorList>
            <person name="Liu G."/>
            <person name="Zhang L."/>
            <person name="Wei X."/>
            <person name="Zou G."/>
            <person name="Qin Y."/>
            <person name="Ma L."/>
            <person name="Li J."/>
            <person name="Zheng H."/>
            <person name="Wang S."/>
            <person name="Wang C."/>
            <person name="Xun L."/>
            <person name="Zhao G.-P."/>
            <person name="Zhou Z."/>
            <person name="Qu Y."/>
        </authorList>
    </citation>
    <scope>NUCLEOTIDE SEQUENCE [LARGE SCALE GENOMIC DNA]</scope>
    <source>
        <strain evidence="3">114-2 / CGMCC 5302</strain>
    </source>
</reference>
<name>S7ZFC2_PENO1</name>
<feature type="region of interest" description="Disordered" evidence="1">
    <location>
        <begin position="103"/>
        <end position="147"/>
    </location>
</feature>
<keyword evidence="3" id="KW-1185">Reference proteome</keyword>
<dbReference type="EMBL" id="KB644411">
    <property type="protein sequence ID" value="EPS28989.1"/>
    <property type="molecule type" value="Genomic_DNA"/>
</dbReference>
<dbReference type="Proteomes" id="UP000019376">
    <property type="component" value="Unassembled WGS sequence"/>
</dbReference>